<proteinExistence type="predicted"/>
<dbReference type="Gene3D" id="1.50.10.20">
    <property type="match status" value="1"/>
</dbReference>
<evidence type="ECO:0000313" key="3">
    <source>
        <dbReference type="Proteomes" id="UP000317648"/>
    </source>
</evidence>
<sequence precursor="true">MPCLCSGLRSLLLIAFPLLLLGTKAAMAADQLGPDQKLYDQTVSKAIAYLRTKGQAEDGTFTKAAGPGVTALCATALMKAGVSPNDPTVAKSLAYLESMVQPNGGIHAKGSRLPNYETCIIMMCFSEANQAGRYSKQLKGAEKFVRDLQWAEDDDIAGDDYNYGGGGYGGDSRPDLSNTAYLVDALKSVGAGADDQALQKALVFVSRCQNLESEFNTTPLAGKVNDGGFYYTVAAEGAGGKEDANGGLRSYGSMTYAGLKSMVYAGVDADDPRVKAALTWIGKHYTVEANPGMGDAGLYYYYQTFAKALDVTGQDTITDAAGNKHDWRAELCQELAKRQNEDGSFTNSNKRWLEGDANLSTGFALLALSYCKPPAK</sequence>
<dbReference type="AlphaFoldDB" id="A0A518DUK9"/>
<protein>
    <recommendedName>
        <fullName evidence="4">Squalene cyclase C-terminal domain-containing protein</fullName>
    </recommendedName>
</protein>
<name>A0A518DUK9_9BACT</name>
<evidence type="ECO:0000313" key="2">
    <source>
        <dbReference type="EMBL" id="QDU95519.1"/>
    </source>
</evidence>
<feature type="signal peptide" evidence="1">
    <location>
        <begin position="1"/>
        <end position="28"/>
    </location>
</feature>
<accession>A0A518DUK9</accession>
<organism evidence="2 3">
    <name type="scientific">Lignipirellula cremea</name>
    <dbReference type="NCBI Taxonomy" id="2528010"/>
    <lineage>
        <taxon>Bacteria</taxon>
        <taxon>Pseudomonadati</taxon>
        <taxon>Planctomycetota</taxon>
        <taxon>Planctomycetia</taxon>
        <taxon>Pirellulales</taxon>
        <taxon>Pirellulaceae</taxon>
        <taxon>Lignipirellula</taxon>
    </lineage>
</organism>
<dbReference type="InterPro" id="IPR008930">
    <property type="entry name" value="Terpenoid_cyclase/PrenylTrfase"/>
</dbReference>
<dbReference type="SUPFAM" id="SSF48239">
    <property type="entry name" value="Terpenoid cyclases/Protein prenyltransferases"/>
    <property type="match status" value="1"/>
</dbReference>
<evidence type="ECO:0000256" key="1">
    <source>
        <dbReference type="SAM" id="SignalP"/>
    </source>
</evidence>
<dbReference type="EMBL" id="CP036433">
    <property type="protein sequence ID" value="QDU95519.1"/>
    <property type="molecule type" value="Genomic_DNA"/>
</dbReference>
<dbReference type="CDD" id="cd00688">
    <property type="entry name" value="ISOPREN_C2_like"/>
    <property type="match status" value="1"/>
</dbReference>
<gene>
    <name evidence="2" type="ORF">Pla8534_33340</name>
</gene>
<keyword evidence="1" id="KW-0732">Signal</keyword>
<reference evidence="2 3" key="1">
    <citation type="submission" date="2019-02" db="EMBL/GenBank/DDBJ databases">
        <title>Deep-cultivation of Planctomycetes and their phenomic and genomic characterization uncovers novel biology.</title>
        <authorList>
            <person name="Wiegand S."/>
            <person name="Jogler M."/>
            <person name="Boedeker C."/>
            <person name="Pinto D."/>
            <person name="Vollmers J."/>
            <person name="Rivas-Marin E."/>
            <person name="Kohn T."/>
            <person name="Peeters S.H."/>
            <person name="Heuer A."/>
            <person name="Rast P."/>
            <person name="Oberbeckmann S."/>
            <person name="Bunk B."/>
            <person name="Jeske O."/>
            <person name="Meyerdierks A."/>
            <person name="Storesund J.E."/>
            <person name="Kallscheuer N."/>
            <person name="Luecker S."/>
            <person name="Lage O.M."/>
            <person name="Pohl T."/>
            <person name="Merkel B.J."/>
            <person name="Hornburger P."/>
            <person name="Mueller R.-W."/>
            <person name="Bruemmer F."/>
            <person name="Labrenz M."/>
            <person name="Spormann A.M."/>
            <person name="Op den Camp H."/>
            <person name="Overmann J."/>
            <person name="Amann R."/>
            <person name="Jetten M.S.M."/>
            <person name="Mascher T."/>
            <person name="Medema M.H."/>
            <person name="Devos D.P."/>
            <person name="Kaster A.-K."/>
            <person name="Ovreas L."/>
            <person name="Rohde M."/>
            <person name="Galperin M.Y."/>
            <person name="Jogler C."/>
        </authorList>
    </citation>
    <scope>NUCLEOTIDE SEQUENCE [LARGE SCALE GENOMIC DNA]</scope>
    <source>
        <strain evidence="2 3">Pla85_3_4</strain>
    </source>
</reference>
<feature type="chain" id="PRO_5022040016" description="Squalene cyclase C-terminal domain-containing protein" evidence="1">
    <location>
        <begin position="29"/>
        <end position="376"/>
    </location>
</feature>
<dbReference type="Proteomes" id="UP000317648">
    <property type="component" value="Chromosome"/>
</dbReference>
<keyword evidence="3" id="KW-1185">Reference proteome</keyword>
<dbReference type="KEGG" id="lcre:Pla8534_33340"/>
<evidence type="ECO:0008006" key="4">
    <source>
        <dbReference type="Google" id="ProtNLM"/>
    </source>
</evidence>